<feature type="transmembrane region" description="Helical" evidence="1">
    <location>
        <begin position="437"/>
        <end position="454"/>
    </location>
</feature>
<feature type="transmembrane region" description="Helical" evidence="1">
    <location>
        <begin position="289"/>
        <end position="313"/>
    </location>
</feature>
<gene>
    <name evidence="2" type="ORF">NJ959_28970</name>
</gene>
<feature type="transmembrane region" description="Helical" evidence="1">
    <location>
        <begin position="377"/>
        <end position="401"/>
    </location>
</feature>
<feature type="transmembrane region" description="Helical" evidence="1">
    <location>
        <begin position="239"/>
        <end position="259"/>
    </location>
</feature>
<dbReference type="GO" id="GO:0016757">
    <property type="term" value="F:glycosyltransferase activity"/>
    <property type="evidence" value="ECO:0007669"/>
    <property type="project" value="UniProtKB-KW"/>
</dbReference>
<evidence type="ECO:0000256" key="1">
    <source>
        <dbReference type="SAM" id="Phobius"/>
    </source>
</evidence>
<name>A0AAE3GZ38_9CYAN</name>
<accession>A0AAE3GZ38</accession>
<organism evidence="2 3">
    <name type="scientific">Limnofasciculus baicalensis BBK-W-15</name>
    <dbReference type="NCBI Taxonomy" id="2699891"/>
    <lineage>
        <taxon>Bacteria</taxon>
        <taxon>Bacillati</taxon>
        <taxon>Cyanobacteriota</taxon>
        <taxon>Cyanophyceae</taxon>
        <taxon>Coleofasciculales</taxon>
        <taxon>Coleofasciculaceae</taxon>
        <taxon>Limnofasciculus</taxon>
        <taxon>Limnofasciculus baicalensis</taxon>
    </lineage>
</organism>
<dbReference type="NCBIfam" id="NF047440">
    <property type="entry name" value="LA3751_2_3_fam"/>
    <property type="match status" value="1"/>
</dbReference>
<evidence type="ECO:0000313" key="2">
    <source>
        <dbReference type="EMBL" id="MCP2732468.1"/>
    </source>
</evidence>
<keyword evidence="2" id="KW-0328">Glycosyltransferase</keyword>
<evidence type="ECO:0000313" key="3">
    <source>
        <dbReference type="Proteomes" id="UP001204953"/>
    </source>
</evidence>
<keyword evidence="1" id="KW-0472">Membrane</keyword>
<feature type="transmembrane region" description="Helical" evidence="1">
    <location>
        <begin position="349"/>
        <end position="365"/>
    </location>
</feature>
<dbReference type="InterPro" id="IPR059217">
    <property type="entry name" value="LA3751_2-like"/>
</dbReference>
<keyword evidence="3" id="KW-1185">Reference proteome</keyword>
<keyword evidence="1" id="KW-0812">Transmembrane</keyword>
<dbReference type="EMBL" id="JAMZMM010000611">
    <property type="protein sequence ID" value="MCP2732468.1"/>
    <property type="molecule type" value="Genomic_DNA"/>
</dbReference>
<comment type="caution">
    <text evidence="2">The sequence shown here is derived from an EMBL/GenBank/DDBJ whole genome shotgun (WGS) entry which is preliminary data.</text>
</comment>
<proteinExistence type="predicted"/>
<dbReference type="AlphaFoldDB" id="A0AAE3GZ38"/>
<feature type="transmembrane region" description="Helical" evidence="1">
    <location>
        <begin position="407"/>
        <end position="425"/>
    </location>
</feature>
<feature type="transmembrane region" description="Helical" evidence="1">
    <location>
        <begin position="129"/>
        <end position="147"/>
    </location>
</feature>
<feature type="transmembrane region" description="Helical" evidence="1">
    <location>
        <begin position="325"/>
        <end position="343"/>
    </location>
</feature>
<keyword evidence="1" id="KW-1133">Transmembrane helix</keyword>
<feature type="transmembrane region" description="Helical" evidence="1">
    <location>
        <begin position="100"/>
        <end position="117"/>
    </location>
</feature>
<dbReference type="Proteomes" id="UP001204953">
    <property type="component" value="Unassembled WGS sequence"/>
</dbReference>
<sequence>MGFGILFSLYLQWQIPDGVFFSGDAGLKALLAKQLSGGEFRFDLAPPPETWVTNLWQEGLYPFAEPFVYNFNNRHYITFPFTFPLVTAPFYALFGYRGFYIIPLVATWAMWVSFYFACQRLNLTKVTTAIALIILIFASPLSLYSAMYWEHTLAVVLAFHGGAMLLIPKISQSLSKQEAILSGILIGTAVWFRPEFLCLAFLLIILVYGVAASNWSKLSFLNDTCNISKISWLSERKEIFLASTLATIGIFFLWNKLIYGHPLGIHAIQVVKESFSQRLLDGVQNFQGLGLAGFVFFPLAFYSIIYLQISYLFWQDRVSLNLKTAIGYTIYLLTTLIVVALLTDVKSRLLYLLLSLAYLVLSLFVRTKVKLNIKMTLVYLSCLLFNIGVSLLVPVGTSGLIAGGKQWGPRFLLILVPMIALLVVTQLEEMWKNNTNLVKYPLIGIFSILLLLGINKNSYEATLFLQKNHQGILPALELLQKEPNKVIAMSHQFVAQALQPGLKQDKFFFKAEDRDKLVKLGQALVEQGENKFIYICYPHEKCNLPEQAPDAFQFERKNQRFTIELKDLGTFGKYPLYEADIIQQ</sequence>
<feature type="transmembrane region" description="Helical" evidence="1">
    <location>
        <begin position="200"/>
        <end position="218"/>
    </location>
</feature>
<reference evidence="2" key="1">
    <citation type="submission" date="2022-06" db="EMBL/GenBank/DDBJ databases">
        <title>New cyanobacteria of genus Symplocastrum in benthos of Lake Baikal.</title>
        <authorList>
            <person name="Sorokovikova E."/>
            <person name="Tikhonova I."/>
            <person name="Krasnopeev A."/>
            <person name="Evseev P."/>
            <person name="Gladkikh A."/>
            <person name="Belykh O."/>
        </authorList>
    </citation>
    <scope>NUCLEOTIDE SEQUENCE</scope>
    <source>
        <strain evidence="2">BBK-W-15</strain>
    </source>
</reference>
<keyword evidence="2" id="KW-0808">Transferase</keyword>
<protein>
    <submittedName>
        <fullName evidence="2">Dolichol-phosphate mannosyltransferase</fullName>
    </submittedName>
</protein>